<evidence type="ECO:0000313" key="2">
    <source>
        <dbReference type="EMBL" id="KAL3874863.1"/>
    </source>
</evidence>
<gene>
    <name evidence="2" type="ORF">ACJMK2_037820</name>
</gene>
<evidence type="ECO:0000313" key="3">
    <source>
        <dbReference type="Proteomes" id="UP001634394"/>
    </source>
</evidence>
<keyword evidence="1" id="KW-0472">Membrane</keyword>
<proteinExistence type="predicted"/>
<dbReference type="Proteomes" id="UP001634394">
    <property type="component" value="Unassembled WGS sequence"/>
</dbReference>
<reference evidence="2 3" key="1">
    <citation type="submission" date="2024-11" db="EMBL/GenBank/DDBJ databases">
        <title>Chromosome-level genome assembly of the freshwater bivalve Anodonta woodiana.</title>
        <authorList>
            <person name="Chen X."/>
        </authorList>
    </citation>
    <scope>NUCLEOTIDE SEQUENCE [LARGE SCALE GENOMIC DNA]</scope>
    <source>
        <strain evidence="2">MN2024</strain>
        <tissue evidence="2">Gills</tissue>
    </source>
</reference>
<keyword evidence="3" id="KW-1185">Reference proteome</keyword>
<dbReference type="AlphaFoldDB" id="A0ABD3WNS7"/>
<dbReference type="EMBL" id="JBJQND010000006">
    <property type="protein sequence ID" value="KAL3874863.1"/>
    <property type="molecule type" value="Genomic_DNA"/>
</dbReference>
<comment type="caution">
    <text evidence="2">The sequence shown here is derived from an EMBL/GenBank/DDBJ whole genome shotgun (WGS) entry which is preliminary data.</text>
</comment>
<protein>
    <submittedName>
        <fullName evidence="2">Uncharacterized protein</fullName>
    </submittedName>
</protein>
<accession>A0ABD3WNS7</accession>
<evidence type="ECO:0000256" key="1">
    <source>
        <dbReference type="SAM" id="Phobius"/>
    </source>
</evidence>
<feature type="transmembrane region" description="Helical" evidence="1">
    <location>
        <begin position="12"/>
        <end position="34"/>
    </location>
</feature>
<keyword evidence="1" id="KW-1133">Transmembrane helix</keyword>
<name>A0ABD3WNS7_SINWO</name>
<sequence length="70" mass="8093">DKQTSEMKMVRMISSALGGIVGLVLLGIFIRILLKRRDLTKQHQQHTRNTSSDWLNMAPIKIKIPRPRVR</sequence>
<organism evidence="2 3">
    <name type="scientific">Sinanodonta woodiana</name>
    <name type="common">Chinese pond mussel</name>
    <name type="synonym">Anodonta woodiana</name>
    <dbReference type="NCBI Taxonomy" id="1069815"/>
    <lineage>
        <taxon>Eukaryota</taxon>
        <taxon>Metazoa</taxon>
        <taxon>Spiralia</taxon>
        <taxon>Lophotrochozoa</taxon>
        <taxon>Mollusca</taxon>
        <taxon>Bivalvia</taxon>
        <taxon>Autobranchia</taxon>
        <taxon>Heteroconchia</taxon>
        <taxon>Palaeoheterodonta</taxon>
        <taxon>Unionida</taxon>
        <taxon>Unionoidea</taxon>
        <taxon>Unionidae</taxon>
        <taxon>Unioninae</taxon>
        <taxon>Sinanodonta</taxon>
    </lineage>
</organism>
<feature type="non-terminal residue" evidence="2">
    <location>
        <position position="1"/>
    </location>
</feature>
<keyword evidence="1" id="KW-0812">Transmembrane</keyword>